<organism evidence="4 5">
    <name type="scientific">Kordiimonas lipolytica</name>
    <dbReference type="NCBI Taxonomy" id="1662421"/>
    <lineage>
        <taxon>Bacteria</taxon>
        <taxon>Pseudomonadati</taxon>
        <taxon>Pseudomonadota</taxon>
        <taxon>Alphaproteobacteria</taxon>
        <taxon>Kordiimonadales</taxon>
        <taxon>Kordiimonadaceae</taxon>
        <taxon>Kordiimonas</taxon>
    </lineage>
</organism>
<dbReference type="PROSITE" id="PS00455">
    <property type="entry name" value="AMP_BINDING"/>
    <property type="match status" value="1"/>
</dbReference>
<dbReference type="Pfam" id="PF00501">
    <property type="entry name" value="AMP-binding"/>
    <property type="match status" value="1"/>
</dbReference>
<feature type="domain" description="AMP-dependent synthetase/ligase" evidence="3">
    <location>
        <begin position="21"/>
        <end position="392"/>
    </location>
</feature>
<dbReference type="PANTHER" id="PTHR43272">
    <property type="entry name" value="LONG-CHAIN-FATTY-ACID--COA LIGASE"/>
    <property type="match status" value="1"/>
</dbReference>
<keyword evidence="5" id="KW-1185">Reference proteome</keyword>
<dbReference type="InterPro" id="IPR000873">
    <property type="entry name" value="AMP-dep_synth/lig_dom"/>
</dbReference>
<accession>A0ABV8U9M8</accession>
<protein>
    <submittedName>
        <fullName evidence="4">AMP-dependent synthetase/ligase</fullName>
    </submittedName>
</protein>
<dbReference type="PANTHER" id="PTHR43272:SF33">
    <property type="entry name" value="AMP-BINDING DOMAIN-CONTAINING PROTEIN-RELATED"/>
    <property type="match status" value="1"/>
</dbReference>
<dbReference type="Gene3D" id="3.40.50.12780">
    <property type="entry name" value="N-terminal domain of ligase-like"/>
    <property type="match status" value="1"/>
</dbReference>
<sequence length="560" mass="60486">MWEGNEIGIGCKTVMEDLAFWAKEKPDVSFLVDLKAGEQIPVSWAETAETVDRAARAIHTHFGKSGHKTAILSKNRAHWILADLAILASGSVAVPVFTTMRPETFHYVLDFADVELLFLGESANWAEVKAHVPAGITIVTLPGVDAAEGDMTWDEFLALGDGKPTPQGHGPEDVATLIFTSGTTGKPKGVMHSMGSLGRATHTLVEQTESGTGWNFISYLPLAHLAERLIIELHALRIGGTIFFNESLETFGQDLALAKPNYFFGVPRIWDKLSSAVIAGTEGGTEALRAALTGPHADMAAAAVRDKLGLASVEKLVSTTAPVPPHIKEWFKLFGLPLMDGYGQTEILPLATTPMGSNKPHTVGRPAPGVEVRITEEGELIARGPGCSLGYYKMPEKTAETFRDGWVYTGDRAELDEDGFVILKGRVKETFKTAKGKYVAPMPIEAKFLESDYLDQACLVGHGMPQTVLLLVIAELAEGLARDAIEAHVRERVAEINPTLERHAQVGAVLVAPEAWTIENGILTHTMKVRRERVLDQFGDAIDKAAGAMGSGAALRVEFL</sequence>
<keyword evidence="1" id="KW-0547">Nucleotide-binding</keyword>
<dbReference type="RefSeq" id="WP_068152730.1">
    <property type="nucleotide sequence ID" value="NZ_JBHSCR010000003.1"/>
</dbReference>
<dbReference type="Proteomes" id="UP001595776">
    <property type="component" value="Unassembled WGS sequence"/>
</dbReference>
<name>A0ABV8U9M8_9PROT</name>
<gene>
    <name evidence="4" type="ORF">ACFO5Q_05685</name>
</gene>
<evidence type="ECO:0000256" key="2">
    <source>
        <dbReference type="ARBA" id="ARBA00022840"/>
    </source>
</evidence>
<evidence type="ECO:0000259" key="3">
    <source>
        <dbReference type="Pfam" id="PF00501"/>
    </source>
</evidence>
<evidence type="ECO:0000256" key="1">
    <source>
        <dbReference type="ARBA" id="ARBA00022741"/>
    </source>
</evidence>
<dbReference type="InterPro" id="IPR042099">
    <property type="entry name" value="ANL_N_sf"/>
</dbReference>
<dbReference type="EMBL" id="JBHSCR010000003">
    <property type="protein sequence ID" value="MFC4347329.1"/>
    <property type="molecule type" value="Genomic_DNA"/>
</dbReference>
<proteinExistence type="predicted"/>
<keyword evidence="2" id="KW-0067">ATP-binding</keyword>
<reference evidence="5" key="1">
    <citation type="journal article" date="2019" name="Int. J. Syst. Evol. Microbiol.">
        <title>The Global Catalogue of Microorganisms (GCM) 10K type strain sequencing project: providing services to taxonomists for standard genome sequencing and annotation.</title>
        <authorList>
            <consortium name="The Broad Institute Genomics Platform"/>
            <consortium name="The Broad Institute Genome Sequencing Center for Infectious Disease"/>
            <person name="Wu L."/>
            <person name="Ma J."/>
        </authorList>
    </citation>
    <scope>NUCLEOTIDE SEQUENCE [LARGE SCALE GENOMIC DNA]</scope>
    <source>
        <strain evidence="5">CGMCC 1.15304</strain>
    </source>
</reference>
<comment type="caution">
    <text evidence="4">The sequence shown here is derived from an EMBL/GenBank/DDBJ whole genome shotgun (WGS) entry which is preliminary data.</text>
</comment>
<dbReference type="SUPFAM" id="SSF56801">
    <property type="entry name" value="Acetyl-CoA synthetase-like"/>
    <property type="match status" value="1"/>
</dbReference>
<evidence type="ECO:0000313" key="5">
    <source>
        <dbReference type="Proteomes" id="UP001595776"/>
    </source>
</evidence>
<evidence type="ECO:0000313" key="4">
    <source>
        <dbReference type="EMBL" id="MFC4347329.1"/>
    </source>
</evidence>
<dbReference type="Pfam" id="PF23562">
    <property type="entry name" value="AMP-binding_C_3"/>
    <property type="match status" value="1"/>
</dbReference>
<dbReference type="InterPro" id="IPR020845">
    <property type="entry name" value="AMP-binding_CS"/>
</dbReference>